<name>A0A139PQH2_STRMT</name>
<accession>A0A139PQH2</accession>
<protein>
    <submittedName>
        <fullName evidence="1">NanA</fullName>
    </submittedName>
</protein>
<organism evidence="1 2">
    <name type="scientific">Streptococcus mitis</name>
    <dbReference type="NCBI Taxonomy" id="28037"/>
    <lineage>
        <taxon>Bacteria</taxon>
        <taxon>Bacillati</taxon>
        <taxon>Bacillota</taxon>
        <taxon>Bacilli</taxon>
        <taxon>Lactobacillales</taxon>
        <taxon>Streptococcaceae</taxon>
        <taxon>Streptococcus</taxon>
        <taxon>Streptococcus mitis group</taxon>
    </lineage>
</organism>
<reference evidence="1 2" key="1">
    <citation type="submission" date="2016-01" db="EMBL/GenBank/DDBJ databases">
        <title>Highly variable Streptococcus oralis are common among viridans streptococci isolated from primates.</title>
        <authorList>
            <person name="Denapaite D."/>
            <person name="Rieger M."/>
            <person name="Koendgen S."/>
            <person name="Brueckner R."/>
            <person name="Ochigava I."/>
            <person name="Kappeler P."/>
            <person name="Maetz-Rensing K."/>
            <person name="Leendertz F."/>
            <person name="Hakenbeck R."/>
        </authorList>
    </citation>
    <scope>NUCLEOTIDE SEQUENCE [LARGE SCALE GENOMIC DNA]</scope>
    <source>
        <strain evidence="1 2">DD26</strain>
    </source>
</reference>
<dbReference type="Proteomes" id="UP000070458">
    <property type="component" value="Unassembled WGS sequence"/>
</dbReference>
<proteinExistence type="predicted"/>
<sequence>MNARILFENQIQTTSASPCRTQVLSAASFLVCSLIFIEYKKPILFLPSKQTDFS</sequence>
<comment type="caution">
    <text evidence="1">The sequence shown here is derived from an EMBL/GenBank/DDBJ whole genome shotgun (WGS) entry which is preliminary data.</text>
</comment>
<dbReference type="AlphaFoldDB" id="A0A139PQH2"/>
<dbReference type="PATRIC" id="fig|28037.233.peg.1392"/>
<gene>
    <name evidence="1" type="ORF">SMIDD26_01191</name>
</gene>
<evidence type="ECO:0000313" key="2">
    <source>
        <dbReference type="Proteomes" id="UP000070458"/>
    </source>
</evidence>
<evidence type="ECO:0000313" key="1">
    <source>
        <dbReference type="EMBL" id="KXT92544.1"/>
    </source>
</evidence>
<dbReference type="EMBL" id="LQOD01000275">
    <property type="protein sequence ID" value="KXT92544.1"/>
    <property type="molecule type" value="Genomic_DNA"/>
</dbReference>